<keyword evidence="4 5" id="KW-0732">Signal</keyword>
<evidence type="ECO:0000313" key="6">
    <source>
        <dbReference type="EMBL" id="KAF4029381.1"/>
    </source>
</evidence>
<evidence type="ECO:0000256" key="5">
    <source>
        <dbReference type="RuleBase" id="RU367124"/>
    </source>
</evidence>
<protein>
    <recommendedName>
        <fullName evidence="5">RxLR effector protein</fullName>
    </recommendedName>
</protein>
<sequence>MRLSLIHLVVAATIVASGCAASAVTDSDGPQLSPETSQGAVVLADTIPQKSARLLRSRDAQEEERVHPLLMPEGVAVAIAKSVSADLDSRLMAKVSQIDNGKEILKQWRDKGLTIAKLKPLLKDTKKWKATPERAVYNLLKKERFS</sequence>
<comment type="function">
    <text evidence="5">Effector that suppresses plant defense responses during pathogen infection.</text>
</comment>
<evidence type="ECO:0000313" key="7">
    <source>
        <dbReference type="EMBL" id="KAF4147313.1"/>
    </source>
</evidence>
<comment type="similarity">
    <text evidence="2 5">Belongs to the RxLR effector family.</text>
</comment>
<dbReference type="EMBL" id="WSZM01000822">
    <property type="protein sequence ID" value="KAF4029381.1"/>
    <property type="molecule type" value="Genomic_DNA"/>
</dbReference>
<dbReference type="GO" id="GO:0005576">
    <property type="term" value="C:extracellular region"/>
    <property type="evidence" value="ECO:0007669"/>
    <property type="project" value="UniProtKB-SubCell"/>
</dbReference>
<evidence type="ECO:0000256" key="1">
    <source>
        <dbReference type="ARBA" id="ARBA00004613"/>
    </source>
</evidence>
<reference evidence="6" key="1">
    <citation type="submission" date="2020-04" db="EMBL/GenBank/DDBJ databases">
        <title>Hybrid Assembly of Korean Phytophthora infestans isolates.</title>
        <authorList>
            <person name="Prokchorchik M."/>
            <person name="Lee Y."/>
            <person name="Seo J."/>
            <person name="Cho J.-H."/>
            <person name="Park Y.-E."/>
            <person name="Jang D.-C."/>
            <person name="Im J.-S."/>
            <person name="Choi J.-G."/>
            <person name="Park H.-J."/>
            <person name="Lee G.-B."/>
            <person name="Lee Y.-G."/>
            <person name="Hong S.-Y."/>
            <person name="Cho K."/>
            <person name="Sohn K.H."/>
        </authorList>
    </citation>
    <scope>NUCLEOTIDE SEQUENCE</scope>
    <source>
        <strain evidence="6">KR_1_A1</strain>
        <strain evidence="7">KR_2_A2</strain>
    </source>
</reference>
<comment type="subcellular location">
    <subcellularLocation>
        <location evidence="1 5">Secreted</location>
    </subcellularLocation>
</comment>
<dbReference type="Proteomes" id="UP000704712">
    <property type="component" value="Unassembled WGS sequence"/>
</dbReference>
<keyword evidence="8" id="KW-1185">Reference proteome</keyword>
<keyword evidence="3 5" id="KW-0964">Secreted</keyword>
<gene>
    <name evidence="6" type="ORF">GN244_ATG18890</name>
    <name evidence="7" type="ORF">GN958_ATG03493</name>
</gene>
<dbReference type="AlphaFoldDB" id="A0A833SVV4"/>
<proteinExistence type="inferred from homology"/>
<dbReference type="InterPro" id="IPR031825">
    <property type="entry name" value="RXLR"/>
</dbReference>
<comment type="domain">
    <text evidence="5">The RxLR-dEER motif acts to carry the protein into the host cell cytoplasm through binding to cell surface phosphatidylinositol-3-phosphate.</text>
</comment>
<evidence type="ECO:0000256" key="3">
    <source>
        <dbReference type="ARBA" id="ARBA00022525"/>
    </source>
</evidence>
<dbReference type="PROSITE" id="PS51257">
    <property type="entry name" value="PROKAR_LIPOPROTEIN"/>
    <property type="match status" value="1"/>
</dbReference>
<evidence type="ECO:0000256" key="2">
    <source>
        <dbReference type="ARBA" id="ARBA00010400"/>
    </source>
</evidence>
<dbReference type="Pfam" id="PF16810">
    <property type="entry name" value="RXLR"/>
    <property type="match status" value="1"/>
</dbReference>
<dbReference type="EMBL" id="JAACNO010000480">
    <property type="protein sequence ID" value="KAF4147313.1"/>
    <property type="molecule type" value="Genomic_DNA"/>
</dbReference>
<name>A0A833SVV4_PHYIN</name>
<dbReference type="Proteomes" id="UP000602510">
    <property type="component" value="Unassembled WGS sequence"/>
</dbReference>
<feature type="signal peptide" evidence="5">
    <location>
        <begin position="1"/>
        <end position="21"/>
    </location>
</feature>
<organism evidence="6 8">
    <name type="scientific">Phytophthora infestans</name>
    <name type="common">Potato late blight agent</name>
    <name type="synonym">Botrytis infestans</name>
    <dbReference type="NCBI Taxonomy" id="4787"/>
    <lineage>
        <taxon>Eukaryota</taxon>
        <taxon>Sar</taxon>
        <taxon>Stramenopiles</taxon>
        <taxon>Oomycota</taxon>
        <taxon>Peronosporomycetes</taxon>
        <taxon>Peronosporales</taxon>
        <taxon>Peronosporaceae</taxon>
        <taxon>Phytophthora</taxon>
    </lineage>
</organism>
<evidence type="ECO:0000256" key="4">
    <source>
        <dbReference type="ARBA" id="ARBA00022729"/>
    </source>
</evidence>
<evidence type="ECO:0000313" key="8">
    <source>
        <dbReference type="Proteomes" id="UP000602510"/>
    </source>
</evidence>
<feature type="chain" id="PRO_5033098620" description="RxLR effector protein" evidence="5">
    <location>
        <begin position="22"/>
        <end position="146"/>
    </location>
</feature>
<comment type="caution">
    <text evidence="6">The sequence shown here is derived from an EMBL/GenBank/DDBJ whole genome shotgun (WGS) entry which is preliminary data.</text>
</comment>
<accession>A0A833SVV4</accession>